<dbReference type="Proteomes" id="UP000063234">
    <property type="component" value="Chromosome"/>
</dbReference>
<evidence type="ECO:0000256" key="4">
    <source>
        <dbReference type="ARBA" id="ARBA00022679"/>
    </source>
</evidence>
<comment type="catalytic activity">
    <reaction evidence="1">
        <text>ATP + protein L-histidine = ADP + protein N-phospho-L-histidine.</text>
        <dbReference type="EC" id="2.7.13.3"/>
    </reaction>
</comment>
<accession>A0A0S3QTC1</accession>
<dbReference type="KEGG" id="ttk:TST_0776"/>
<dbReference type="GO" id="GO:0005524">
    <property type="term" value="F:ATP binding"/>
    <property type="evidence" value="ECO:0007669"/>
    <property type="project" value="UniProtKB-KW"/>
</dbReference>
<gene>
    <name evidence="11" type="ORF">TST_0776</name>
</gene>
<evidence type="ECO:0000256" key="9">
    <source>
        <dbReference type="SAM" id="Phobius"/>
    </source>
</evidence>
<dbReference type="InterPro" id="IPR036890">
    <property type="entry name" value="HATPase_C_sf"/>
</dbReference>
<dbReference type="SMART" id="SM00388">
    <property type="entry name" value="HisKA"/>
    <property type="match status" value="1"/>
</dbReference>
<dbReference type="InterPro" id="IPR036097">
    <property type="entry name" value="HisK_dim/P_sf"/>
</dbReference>
<dbReference type="InterPro" id="IPR003594">
    <property type="entry name" value="HATPase_dom"/>
</dbReference>
<dbReference type="SUPFAM" id="SSF55874">
    <property type="entry name" value="ATPase domain of HSP90 chaperone/DNA topoisomerase II/histidine kinase"/>
    <property type="match status" value="1"/>
</dbReference>
<keyword evidence="3" id="KW-0597">Phosphoprotein</keyword>
<dbReference type="PANTHER" id="PTHR43065:SF10">
    <property type="entry name" value="PEROXIDE STRESS-ACTIVATED HISTIDINE KINASE MAK3"/>
    <property type="match status" value="1"/>
</dbReference>
<dbReference type="EC" id="2.7.13.3" evidence="2"/>
<keyword evidence="4" id="KW-0808">Transferase</keyword>
<dbReference type="GO" id="GO:0000155">
    <property type="term" value="F:phosphorelay sensor kinase activity"/>
    <property type="evidence" value="ECO:0007669"/>
    <property type="project" value="InterPro"/>
</dbReference>
<dbReference type="InterPro" id="IPR004358">
    <property type="entry name" value="Sig_transdc_His_kin-like_C"/>
</dbReference>
<keyword evidence="6 11" id="KW-0418">Kinase</keyword>
<dbReference type="SUPFAM" id="SSF47384">
    <property type="entry name" value="Homodimeric domain of signal transducing histidine kinase"/>
    <property type="match status" value="1"/>
</dbReference>
<dbReference type="Pfam" id="PF00512">
    <property type="entry name" value="HisKA"/>
    <property type="match status" value="1"/>
</dbReference>
<keyword evidence="5" id="KW-0547">Nucleotide-binding</keyword>
<evidence type="ECO:0000259" key="10">
    <source>
        <dbReference type="PROSITE" id="PS50109"/>
    </source>
</evidence>
<dbReference type="Gene3D" id="1.10.287.130">
    <property type="match status" value="1"/>
</dbReference>
<dbReference type="InterPro" id="IPR005467">
    <property type="entry name" value="His_kinase_dom"/>
</dbReference>
<dbReference type="PATRIC" id="fig|1298851.3.peg.809"/>
<feature type="transmembrane region" description="Helical" evidence="9">
    <location>
        <begin position="33"/>
        <end position="52"/>
    </location>
</feature>
<dbReference type="CDD" id="cd00082">
    <property type="entry name" value="HisKA"/>
    <property type="match status" value="1"/>
</dbReference>
<reference evidence="12" key="1">
    <citation type="journal article" date="2018" name="Science">
        <title>A primordial and reversible TCA cycle in a facultatively chemolithoautotrophic thermophile.</title>
        <authorList>
            <person name="Nunoura T."/>
            <person name="Chikaraishi Y."/>
            <person name="Izaki R."/>
            <person name="Suwa T."/>
            <person name="Sato T."/>
            <person name="Harada T."/>
            <person name="Mori K."/>
            <person name="Kato Y."/>
            <person name="Miyazaki M."/>
            <person name="Shimamura S."/>
            <person name="Yanagawa K."/>
            <person name="Shuto A."/>
            <person name="Ohkouchi N."/>
            <person name="Fujita N."/>
            <person name="Takaki Y."/>
            <person name="Atomi H."/>
            <person name="Takai K."/>
        </authorList>
    </citation>
    <scope>NUCLEOTIDE SEQUENCE [LARGE SCALE GENOMIC DNA]</scope>
    <source>
        <strain evidence="12">DSM 17441 / JCM 13301 / NBRC 103674 / ABI70S6</strain>
    </source>
</reference>
<organism evidence="11 12">
    <name type="scientific">Thermosulfidibacter takaii (strain DSM 17441 / JCM 13301 / NBRC 103674 / ABI70S6)</name>
    <dbReference type="NCBI Taxonomy" id="1298851"/>
    <lineage>
        <taxon>Bacteria</taxon>
        <taxon>Pseudomonadati</taxon>
        <taxon>Thermosulfidibacterota</taxon>
        <taxon>Thermosulfidibacteria</taxon>
        <taxon>Thermosulfidibacterales</taxon>
        <taxon>Thermosulfidibacteraceae</taxon>
    </lineage>
</organism>
<feature type="transmembrane region" description="Helical" evidence="9">
    <location>
        <begin position="121"/>
        <end position="140"/>
    </location>
</feature>
<dbReference type="CDD" id="cd00075">
    <property type="entry name" value="HATPase"/>
    <property type="match status" value="1"/>
</dbReference>
<evidence type="ECO:0000256" key="8">
    <source>
        <dbReference type="ARBA" id="ARBA00023012"/>
    </source>
</evidence>
<keyword evidence="12" id="KW-1185">Reference proteome</keyword>
<dbReference type="InterPro" id="IPR003661">
    <property type="entry name" value="HisK_dim/P_dom"/>
</dbReference>
<evidence type="ECO:0000256" key="5">
    <source>
        <dbReference type="ARBA" id="ARBA00022741"/>
    </source>
</evidence>
<evidence type="ECO:0000256" key="2">
    <source>
        <dbReference type="ARBA" id="ARBA00012438"/>
    </source>
</evidence>
<dbReference type="AlphaFoldDB" id="A0A0S3QTC1"/>
<keyword evidence="9" id="KW-1133">Transmembrane helix</keyword>
<keyword evidence="7" id="KW-0067">ATP-binding</keyword>
<dbReference type="PANTHER" id="PTHR43065">
    <property type="entry name" value="SENSOR HISTIDINE KINASE"/>
    <property type="match status" value="1"/>
</dbReference>
<feature type="transmembrane region" description="Helical" evidence="9">
    <location>
        <begin position="91"/>
        <end position="109"/>
    </location>
</feature>
<feature type="transmembrane region" description="Helical" evidence="9">
    <location>
        <begin position="64"/>
        <end position="85"/>
    </location>
</feature>
<proteinExistence type="predicted"/>
<name>A0A0S3QTC1_THET7</name>
<dbReference type="PRINTS" id="PR00344">
    <property type="entry name" value="BCTRLSENSOR"/>
</dbReference>
<evidence type="ECO:0000313" key="11">
    <source>
        <dbReference type="EMBL" id="BAT71578.1"/>
    </source>
</evidence>
<dbReference type="Gene3D" id="3.30.565.10">
    <property type="entry name" value="Histidine kinase-like ATPase, C-terminal domain"/>
    <property type="match status" value="1"/>
</dbReference>
<dbReference type="EMBL" id="AP013035">
    <property type="protein sequence ID" value="BAT71578.1"/>
    <property type="molecule type" value="Genomic_DNA"/>
</dbReference>
<evidence type="ECO:0000313" key="12">
    <source>
        <dbReference type="Proteomes" id="UP000063234"/>
    </source>
</evidence>
<sequence length="367" mass="41845">MQHKEKFLTTLLFYRLAIFLFFTIQSLDSIKSLNITPFILLSGYLINAGLGYKLQNEIVQTLTISFDIILISFFEYMAKVPILVLLSLPPLFFSCTLCSPQIALIPLFIAITSNYYFLRHIWIYASVAHVCIYVASYLHFKEQVAKHQKEIVEKSKSEYQERINVLKRIARELAHEIKNPLMNISVALQTLDKSCTSQKQKHLIQLALKEIERISQLTSGFLKLDVSPVIQEKVSLQQLFNSIETRFPLVNLKVNIQSNSDSDIYLKVDPSLMEKAIGNIIQNAIEAGATKIMVTCKANGNKVIMDIKDNGHGMPEEIKEKIFMPFFSTKERGTGLGLAITKNIVEKHRGTIEVKDKNTFRIELPDE</sequence>
<dbReference type="Pfam" id="PF02518">
    <property type="entry name" value="HATPase_c"/>
    <property type="match status" value="1"/>
</dbReference>
<evidence type="ECO:0000256" key="7">
    <source>
        <dbReference type="ARBA" id="ARBA00022840"/>
    </source>
</evidence>
<feature type="domain" description="Histidine kinase" evidence="10">
    <location>
        <begin position="172"/>
        <end position="367"/>
    </location>
</feature>
<feature type="transmembrane region" description="Helical" evidence="9">
    <location>
        <begin position="7"/>
        <end position="27"/>
    </location>
</feature>
<keyword evidence="8" id="KW-0902">Two-component regulatory system</keyword>
<protein>
    <recommendedName>
        <fullName evidence="2">histidine kinase</fullName>
        <ecNumber evidence="2">2.7.13.3</ecNumber>
    </recommendedName>
</protein>
<dbReference type="STRING" id="1298851.TST_0776"/>
<dbReference type="SMART" id="SM00387">
    <property type="entry name" value="HATPase_c"/>
    <property type="match status" value="1"/>
</dbReference>
<keyword evidence="9" id="KW-0472">Membrane</keyword>
<evidence type="ECO:0000256" key="1">
    <source>
        <dbReference type="ARBA" id="ARBA00000085"/>
    </source>
</evidence>
<evidence type="ECO:0000256" key="6">
    <source>
        <dbReference type="ARBA" id="ARBA00022777"/>
    </source>
</evidence>
<keyword evidence="9" id="KW-0812">Transmembrane</keyword>
<evidence type="ECO:0000256" key="3">
    <source>
        <dbReference type="ARBA" id="ARBA00022553"/>
    </source>
</evidence>
<dbReference type="PROSITE" id="PS50109">
    <property type="entry name" value="HIS_KIN"/>
    <property type="match status" value="1"/>
</dbReference>